<evidence type="ECO:0000256" key="14">
    <source>
        <dbReference type="ARBA" id="ARBA00033444"/>
    </source>
</evidence>
<dbReference type="InterPro" id="IPR003920">
    <property type="entry name" value="Cell_synth_B"/>
</dbReference>
<keyword evidence="9 15" id="KW-0973">c-di-GMP</keyword>
<dbReference type="PANTHER" id="PTHR39083:SF1">
    <property type="entry name" value="CYCLIC DI-GMP-BINDING PROTEIN"/>
    <property type="match status" value="1"/>
</dbReference>
<name>A0A1Y1SJR5_9GAMM</name>
<keyword evidence="12 15" id="KW-1133">Transmembrane helix</keyword>
<dbReference type="OrthoDB" id="9806702at2"/>
<comment type="pathway">
    <text evidence="3 15">Glycan metabolism; bacterial cellulose biosynthesis.</text>
</comment>
<comment type="caution">
    <text evidence="16">The sequence shown here is derived from an EMBL/GenBank/DDBJ whole genome shotgun (WGS) entry which is preliminary data.</text>
</comment>
<evidence type="ECO:0000256" key="8">
    <source>
        <dbReference type="ARBA" id="ARBA00022519"/>
    </source>
</evidence>
<evidence type="ECO:0000256" key="2">
    <source>
        <dbReference type="ARBA" id="ARBA00004377"/>
    </source>
</evidence>
<evidence type="ECO:0000256" key="1">
    <source>
        <dbReference type="ARBA" id="ARBA00002057"/>
    </source>
</evidence>
<dbReference type="UniPathway" id="UPA00694"/>
<keyword evidence="11 15" id="KW-0135">Cellulose biosynthesis</keyword>
<dbReference type="GO" id="GO:0006011">
    <property type="term" value="P:UDP-alpha-D-glucose metabolic process"/>
    <property type="evidence" value="ECO:0007669"/>
    <property type="project" value="InterPro"/>
</dbReference>
<comment type="similarity">
    <text evidence="4 15">Belongs to the AcsB/BcsB family.</text>
</comment>
<dbReference type="PRINTS" id="PR01440">
    <property type="entry name" value="CELLSNTHASEB"/>
</dbReference>
<evidence type="ECO:0000256" key="4">
    <source>
        <dbReference type="ARBA" id="ARBA00010714"/>
    </source>
</evidence>
<proteinExistence type="inferred from homology"/>
<sequence>MKLANTILIAAAVALSGPAWAQHDDGAVPVARPDDAARHFTLEDMGAQAPLRLRTAHAQYSLPFAVRNDQLVKDAELAVSYRASPMLSAARSQVNVYLNDEIVQSWRLESDAAGGETRRFRIDPTLFVVFNQLRFEFIGKFAAQAEGECEDPLSAALWLEISQHSQLDLSLSQLPLPLDLRHLPAPFFDAADPRRVRLPVSLPPSPSNEVVDAALVVASWFGAQADYRGAEFPVFLGRLPERGPAIVLRSSAQQFPELGLAPPGPRPRVDLMAHPQMPATSLLVISALDARQVADAARALVYGYAGLSGSSAELQTVSLPAPRGLNDSPRWLQPVAGELDLTPLMAGALTARGLSAGPIDVEFRLPPDLFFLNSASPTLKFDYRASMVAVDSGSTLSAILNGQFADQLRLERPFGGSAVDARMGLPASQFTHRNRLDWQFNFVKNTERACQAYAQAQWEGSIDQQARIDLPRTAYYARMPDLHLLRDGGFPFTRFADGSQTAFVLPATADEQDLSAALSLAGYLGREGGLPLLRIASYRDSSNLSELDRDLLVIGKAHSLPSLKVWAERMPLSFNADDVLMRRDSWVERFQAWMDERDLDGARQHAGEVALRAGRDLAALMAFESPHFAGRSIVVLAGGADADLPAAASALIEPGRSQYIRGDLALFNGDQVSGYDLGPRYAVGQLPWDYRVLTWLRAHPYIIVPLLLLAVLLFIIVVRASLAARDSAR</sequence>
<comment type="subunit">
    <text evidence="5 15">Tightly associated with the cellulose synthase catalytic subunit.</text>
</comment>
<dbReference type="Proteomes" id="UP000192342">
    <property type="component" value="Unassembled WGS sequence"/>
</dbReference>
<gene>
    <name evidence="16" type="ORF">ATO7_07105</name>
</gene>
<feature type="chain" id="PRO_5015211848" description="Cyclic di-GMP-binding protein" evidence="15">
    <location>
        <begin position="22"/>
        <end position="729"/>
    </location>
</feature>
<dbReference type="Gene3D" id="2.60.120.260">
    <property type="entry name" value="Galactose-binding domain-like"/>
    <property type="match status" value="2"/>
</dbReference>
<evidence type="ECO:0000313" key="17">
    <source>
        <dbReference type="Proteomes" id="UP000192342"/>
    </source>
</evidence>
<dbReference type="InterPro" id="IPR018513">
    <property type="entry name" value="Cell_synthase_bac"/>
</dbReference>
<organism evidence="16 17">
    <name type="scientific">Oceanococcus atlanticus</name>
    <dbReference type="NCBI Taxonomy" id="1317117"/>
    <lineage>
        <taxon>Bacteria</taxon>
        <taxon>Pseudomonadati</taxon>
        <taxon>Pseudomonadota</taxon>
        <taxon>Gammaproteobacteria</taxon>
        <taxon>Chromatiales</taxon>
        <taxon>Oceanococcaceae</taxon>
        <taxon>Oceanococcus</taxon>
    </lineage>
</organism>
<dbReference type="PANTHER" id="PTHR39083">
    <property type="entry name" value="CYCLIC DI-GMP-BINDING PROTEIN"/>
    <property type="match status" value="1"/>
</dbReference>
<dbReference type="AlphaFoldDB" id="A0A1Y1SJR5"/>
<feature type="signal peptide" evidence="15">
    <location>
        <begin position="1"/>
        <end position="21"/>
    </location>
</feature>
<evidence type="ECO:0000256" key="10">
    <source>
        <dbReference type="ARBA" id="ARBA00022692"/>
    </source>
</evidence>
<reference evidence="16 17" key="1">
    <citation type="submission" date="2013-04" db="EMBL/GenBank/DDBJ databases">
        <title>Oceanococcus atlanticus 22II-S10r2 Genome Sequencing.</title>
        <authorList>
            <person name="Lai Q."/>
            <person name="Li G."/>
            <person name="Shao Z."/>
        </authorList>
    </citation>
    <scope>NUCLEOTIDE SEQUENCE [LARGE SCALE GENOMIC DNA]</scope>
    <source>
        <strain evidence="16 17">22II-S10r2</strain>
    </source>
</reference>
<keyword evidence="7 15" id="KW-1003">Cell membrane</keyword>
<dbReference type="STRING" id="1317117.ATO7_07105"/>
<evidence type="ECO:0000256" key="13">
    <source>
        <dbReference type="ARBA" id="ARBA00023136"/>
    </source>
</evidence>
<comment type="function">
    <text evidence="1 15">Binds the cellulose synthase activator, bis-(3'-5') cyclic diguanylic acid (c-di-GMP).</text>
</comment>
<evidence type="ECO:0000256" key="12">
    <source>
        <dbReference type="ARBA" id="ARBA00022989"/>
    </source>
</evidence>
<dbReference type="GO" id="GO:0005886">
    <property type="term" value="C:plasma membrane"/>
    <property type="evidence" value="ECO:0007669"/>
    <property type="project" value="UniProtKB-SubCell"/>
</dbReference>
<keyword evidence="15" id="KW-0732">Signal</keyword>
<evidence type="ECO:0000256" key="3">
    <source>
        <dbReference type="ARBA" id="ARBA00005186"/>
    </source>
</evidence>
<dbReference type="GO" id="GO:0030244">
    <property type="term" value="P:cellulose biosynthetic process"/>
    <property type="evidence" value="ECO:0007669"/>
    <property type="project" value="UniProtKB-KW"/>
</dbReference>
<dbReference type="Pfam" id="PF03170">
    <property type="entry name" value="BcsB"/>
    <property type="match status" value="1"/>
</dbReference>
<dbReference type="EMBL" id="AQQV01000001">
    <property type="protein sequence ID" value="ORE89630.1"/>
    <property type="molecule type" value="Genomic_DNA"/>
</dbReference>
<keyword evidence="17" id="KW-1185">Reference proteome</keyword>
<keyword evidence="13 15" id="KW-0472">Membrane</keyword>
<dbReference type="RefSeq" id="WP_083560907.1">
    <property type="nucleotide sequence ID" value="NZ_AQQV01000001.1"/>
</dbReference>
<keyword evidence="10 15" id="KW-0812">Transmembrane</keyword>
<evidence type="ECO:0000256" key="15">
    <source>
        <dbReference type="RuleBase" id="RU365021"/>
    </source>
</evidence>
<accession>A0A1Y1SJR5</accession>
<keyword evidence="8 15" id="KW-0997">Cell inner membrane</keyword>
<evidence type="ECO:0000313" key="16">
    <source>
        <dbReference type="EMBL" id="ORE89630.1"/>
    </source>
</evidence>
<feature type="transmembrane region" description="Helical" evidence="15">
    <location>
        <begin position="701"/>
        <end position="722"/>
    </location>
</feature>
<evidence type="ECO:0000256" key="5">
    <source>
        <dbReference type="ARBA" id="ARBA00011437"/>
    </source>
</evidence>
<comment type="subcellular location">
    <subcellularLocation>
        <location evidence="2">Cell inner membrane</location>
        <topology evidence="2">Single-pass membrane protein</topology>
    </subcellularLocation>
</comment>
<evidence type="ECO:0000256" key="9">
    <source>
        <dbReference type="ARBA" id="ARBA00022636"/>
    </source>
</evidence>
<evidence type="ECO:0000256" key="6">
    <source>
        <dbReference type="ARBA" id="ARBA00021844"/>
    </source>
</evidence>
<protein>
    <recommendedName>
        <fullName evidence="6 15">Cyclic di-GMP-binding protein</fullName>
    </recommendedName>
    <alternativeName>
        <fullName evidence="14 15">Cellulose synthase regulatory subunit</fullName>
    </alternativeName>
</protein>
<evidence type="ECO:0000256" key="7">
    <source>
        <dbReference type="ARBA" id="ARBA00022475"/>
    </source>
</evidence>
<evidence type="ECO:0000256" key="11">
    <source>
        <dbReference type="ARBA" id="ARBA00022916"/>
    </source>
</evidence>